<protein>
    <submittedName>
        <fullName evidence="2">Uncharacterized protein</fullName>
    </submittedName>
</protein>
<gene>
    <name evidence="2" type="ORF">RM572_14810</name>
</gene>
<evidence type="ECO:0000313" key="3">
    <source>
        <dbReference type="Proteomes" id="UP001183414"/>
    </source>
</evidence>
<sequence>MTVSLLVALGLVTGVAVAPAAVPEPRPAGSAAGRHDRLTNLAHLDFLRDSVTPPVQDGHSTYGPADEPIGVLWTYAEPDPDHPDGPYRRIGGGAYDEKTGTWSQGAFNADDVSRAAVVHLRHYRAHGDEHSRRAARDLLRGLTYLQTTTGPDAGNVVLWMQPDGTLNRSAEPKEEPDPSDSAPSYWLARTVWALGEGYAVLKDSDPDIARFLRERLLLAVDALDRQVLDPHYGTYLRADGRRVPAWLIADGADATGEALLGLSAYVEAAEDGSGDEVGEDGKDRAVRRALRRFARGVAEQSAGGTRTWPFGAVLPWAKSRTMWHGWGGLAPAGLARAADVLDDRTLLRPAVRDAASFTPHLLVAGGPDNGWLPTPGDRSQIAYGADSRVQTLLAVAGETGRPGLRAVAASAASWYFGANPAGARMYDPATGRTYDGVNADGTVNRNSGAESTVHGLLTMLALDDAPGVRDGARIARVTARETGRTVEAEDARPGEGARVVTPESAWTGESQWSGGAYVALADGGRLRVGAGEAGGQDRLVLPVVHRAENRTGGDTRWRDGDGRTLGTVRHDGAGAQGVTAVPGALEMVTLPRVLADGEAELTVTARSTGGAETRIDAVVLQPLVEHVVTASEDGRHGRALLRSFATDRRTVTLAVPGDSPATVSVHDASGRLVDRSHSRPGAEVRVTVAPGGFTVVTR</sequence>
<dbReference type="RefSeq" id="WP_311673806.1">
    <property type="nucleotide sequence ID" value="NZ_JAVREQ010000012.1"/>
</dbReference>
<proteinExistence type="predicted"/>
<comment type="caution">
    <text evidence="2">The sequence shown here is derived from an EMBL/GenBank/DDBJ whole genome shotgun (WGS) entry which is preliminary data.</text>
</comment>
<feature type="chain" id="PRO_5045920729" evidence="1">
    <location>
        <begin position="21"/>
        <end position="698"/>
    </location>
</feature>
<organism evidence="2 3">
    <name type="scientific">Streptomyces hazeniae</name>
    <dbReference type="NCBI Taxonomy" id="3075538"/>
    <lineage>
        <taxon>Bacteria</taxon>
        <taxon>Bacillati</taxon>
        <taxon>Actinomycetota</taxon>
        <taxon>Actinomycetes</taxon>
        <taxon>Kitasatosporales</taxon>
        <taxon>Streptomycetaceae</taxon>
        <taxon>Streptomyces</taxon>
    </lineage>
</organism>
<accession>A0ABU2NU52</accession>
<evidence type="ECO:0000256" key="1">
    <source>
        <dbReference type="SAM" id="SignalP"/>
    </source>
</evidence>
<keyword evidence="1" id="KW-0732">Signal</keyword>
<dbReference type="Proteomes" id="UP001183414">
    <property type="component" value="Unassembled WGS sequence"/>
</dbReference>
<dbReference type="EMBL" id="JAVREQ010000012">
    <property type="protein sequence ID" value="MDT0380032.1"/>
    <property type="molecule type" value="Genomic_DNA"/>
</dbReference>
<name>A0ABU2NU52_9ACTN</name>
<evidence type="ECO:0000313" key="2">
    <source>
        <dbReference type="EMBL" id="MDT0380032.1"/>
    </source>
</evidence>
<feature type="signal peptide" evidence="1">
    <location>
        <begin position="1"/>
        <end position="20"/>
    </location>
</feature>
<reference evidence="3" key="1">
    <citation type="submission" date="2023-07" db="EMBL/GenBank/DDBJ databases">
        <title>30 novel species of actinomycetes from the DSMZ collection.</title>
        <authorList>
            <person name="Nouioui I."/>
        </authorList>
    </citation>
    <scope>NUCLEOTIDE SEQUENCE [LARGE SCALE GENOMIC DNA]</scope>
    <source>
        <strain evidence="3">DSM 42041</strain>
    </source>
</reference>
<keyword evidence="3" id="KW-1185">Reference proteome</keyword>